<evidence type="ECO:0000256" key="1">
    <source>
        <dbReference type="ARBA" id="ARBA00004442"/>
    </source>
</evidence>
<protein>
    <submittedName>
        <fullName evidence="9">TolC family outer membrane protein</fullName>
    </submittedName>
</protein>
<evidence type="ECO:0000313" key="9">
    <source>
        <dbReference type="EMBL" id="MDH1337081.1"/>
    </source>
</evidence>
<evidence type="ECO:0000256" key="7">
    <source>
        <dbReference type="ARBA" id="ARBA00023237"/>
    </source>
</evidence>
<dbReference type="GO" id="GO:1990281">
    <property type="term" value="C:efflux pump complex"/>
    <property type="evidence" value="ECO:0007669"/>
    <property type="project" value="TreeGrafter"/>
</dbReference>
<evidence type="ECO:0000313" key="10">
    <source>
        <dbReference type="Proteomes" id="UP001161065"/>
    </source>
</evidence>
<comment type="similarity">
    <text evidence="2">Belongs to the outer membrane factor (OMF) (TC 1.B.17) family.</text>
</comment>
<dbReference type="GO" id="GO:0015288">
    <property type="term" value="F:porin activity"/>
    <property type="evidence" value="ECO:0007669"/>
    <property type="project" value="TreeGrafter"/>
</dbReference>
<sequence length="466" mass="50214">MDMLIKSKFPVPCIRHASAVVALACAMGGAHAAEPASQATPSRAVSGQTMDMRAAVQAAVAWHPAVRTAQGQLLGADEGVASARAGYYPQVKGGVGAQVNNRDVYPYTSRRVYDASVSVSQMLYDFGKVDSAVKQAEASIEVAQAQVYLSTDDVAREAAQAWVELRRQQSMAAIAQDQLKGVGALAELARERQAKGASTRSDFMQAQSRMDGARGQVINYEAQARRWQARLMALTGLQTPPTVGEANAEKGGVPDALPQACAAAQVQPTAAVRRAHGQRAQAQAELKAADAQLMPTLSVDGSASRGLNAASRPAGYPDVDMRVMFNVSAPLFEGGRNQARQRAAGHALEAADAAVANAEFQARQSLRDAQDQSLGLLERQPVVDQRIASIRITRDLYREQYLQLGTRSLLDLLNAEQEYHGARFEQVDSAHDLQRLAVECWYQSGRLADEFALDTRLRDRGQGVMR</sequence>
<keyword evidence="5" id="KW-0812">Transmembrane</keyword>
<dbReference type="Proteomes" id="UP001161065">
    <property type="component" value="Unassembled WGS sequence"/>
</dbReference>
<gene>
    <name evidence="9" type="ORF">N5D63_23310</name>
</gene>
<evidence type="ECO:0000256" key="8">
    <source>
        <dbReference type="SAM" id="SignalP"/>
    </source>
</evidence>
<dbReference type="NCBIfam" id="TIGR01844">
    <property type="entry name" value="type_I_sec_TolC"/>
    <property type="match status" value="1"/>
</dbReference>
<evidence type="ECO:0000256" key="4">
    <source>
        <dbReference type="ARBA" id="ARBA00022452"/>
    </source>
</evidence>
<keyword evidence="7" id="KW-0998">Cell outer membrane</keyword>
<accession>A0AA42TUV7</accession>
<dbReference type="InterPro" id="IPR010130">
    <property type="entry name" value="T1SS_OMP_TolC"/>
</dbReference>
<evidence type="ECO:0000256" key="2">
    <source>
        <dbReference type="ARBA" id="ARBA00007613"/>
    </source>
</evidence>
<comment type="subcellular location">
    <subcellularLocation>
        <location evidence="1">Cell outer membrane</location>
    </subcellularLocation>
</comment>
<keyword evidence="6" id="KW-0472">Membrane</keyword>
<dbReference type="EMBL" id="JAOCEK010000030">
    <property type="protein sequence ID" value="MDH1337081.1"/>
    <property type="molecule type" value="Genomic_DNA"/>
</dbReference>
<evidence type="ECO:0000256" key="5">
    <source>
        <dbReference type="ARBA" id="ARBA00022692"/>
    </source>
</evidence>
<dbReference type="PANTHER" id="PTHR30026">
    <property type="entry name" value="OUTER MEMBRANE PROTEIN TOLC"/>
    <property type="match status" value="1"/>
</dbReference>
<dbReference type="InterPro" id="IPR051906">
    <property type="entry name" value="TolC-like"/>
</dbReference>
<dbReference type="SUPFAM" id="SSF56954">
    <property type="entry name" value="Outer membrane efflux proteins (OEP)"/>
    <property type="match status" value="1"/>
</dbReference>
<dbReference type="InterPro" id="IPR003423">
    <property type="entry name" value="OMP_efflux"/>
</dbReference>
<reference evidence="9" key="1">
    <citation type="submission" date="2022-09" db="EMBL/GenBank/DDBJ databases">
        <title>Intensive care unit water sources are persistently colonized with multi-drug resistant bacteria and are the site of extensive horizontal gene transfer of antibiotic resistance genes.</title>
        <authorList>
            <person name="Diorio-Toth L."/>
        </authorList>
    </citation>
    <scope>NUCLEOTIDE SEQUENCE</scope>
    <source>
        <strain evidence="9">GD03832</strain>
    </source>
</reference>
<name>A0AA42TUV7_9BURK</name>
<keyword evidence="3" id="KW-0813">Transport</keyword>
<keyword evidence="8" id="KW-0732">Signal</keyword>
<feature type="signal peptide" evidence="8">
    <location>
        <begin position="1"/>
        <end position="32"/>
    </location>
</feature>
<proteinExistence type="inferred from homology"/>
<organism evidence="9 10">
    <name type="scientific">Comamonas thiooxydans</name>
    <dbReference type="NCBI Taxonomy" id="363952"/>
    <lineage>
        <taxon>Bacteria</taxon>
        <taxon>Pseudomonadati</taxon>
        <taxon>Pseudomonadota</taxon>
        <taxon>Betaproteobacteria</taxon>
        <taxon>Burkholderiales</taxon>
        <taxon>Comamonadaceae</taxon>
        <taxon>Comamonas</taxon>
    </lineage>
</organism>
<dbReference type="PANTHER" id="PTHR30026:SF22">
    <property type="entry name" value="OUTER MEMBRANE EFFLUX PROTEIN"/>
    <property type="match status" value="1"/>
</dbReference>
<dbReference type="RefSeq" id="WP_280009450.1">
    <property type="nucleotide sequence ID" value="NZ_JAOCEK010000030.1"/>
</dbReference>
<feature type="chain" id="PRO_5041313737" evidence="8">
    <location>
        <begin position="33"/>
        <end position="466"/>
    </location>
</feature>
<dbReference type="GO" id="GO:0009279">
    <property type="term" value="C:cell outer membrane"/>
    <property type="evidence" value="ECO:0007669"/>
    <property type="project" value="UniProtKB-SubCell"/>
</dbReference>
<evidence type="ECO:0000256" key="6">
    <source>
        <dbReference type="ARBA" id="ARBA00023136"/>
    </source>
</evidence>
<keyword evidence="4" id="KW-1134">Transmembrane beta strand</keyword>
<dbReference type="Gene3D" id="1.20.1600.10">
    <property type="entry name" value="Outer membrane efflux proteins (OEP)"/>
    <property type="match status" value="1"/>
</dbReference>
<comment type="caution">
    <text evidence="9">The sequence shown here is derived from an EMBL/GenBank/DDBJ whole genome shotgun (WGS) entry which is preliminary data.</text>
</comment>
<dbReference type="Pfam" id="PF02321">
    <property type="entry name" value="OEP"/>
    <property type="match status" value="2"/>
</dbReference>
<evidence type="ECO:0000256" key="3">
    <source>
        <dbReference type="ARBA" id="ARBA00022448"/>
    </source>
</evidence>
<dbReference type="GO" id="GO:0015562">
    <property type="term" value="F:efflux transmembrane transporter activity"/>
    <property type="evidence" value="ECO:0007669"/>
    <property type="project" value="InterPro"/>
</dbReference>
<dbReference type="AlphaFoldDB" id="A0AA42TUV7"/>